<dbReference type="Proteomes" id="UP000800981">
    <property type="component" value="Unassembled WGS sequence"/>
</dbReference>
<name>A0ABX0GZY2_9ACTN</name>
<sequence length="278" mass="29087">MTTTGVAAGVPYVAVPPSTPRPDAPVVLVWHLLDSPRTERAMAAALPLADLDAWRVYLGLPLSGSRLPEGGLDALFARAMEDVVRNAHRPIALGAVEELPASYAALREQLGLGTGPVALVGGSLGAAVAQLVLLEAARPLGLDIVAAVLVSPVVQLREVLAAIGRELGEYVLDDDTAGFADRLDFVARAGEFPAAGQPAVRIVVGSEDDLEGFLAPAQRLRDELAVRYEDPDRLDLVTVAGMGHGFAEEPGLEPAPQTECAEVVDGLAVAWLARFLDS</sequence>
<dbReference type="GO" id="GO:0016787">
    <property type="term" value="F:hydrolase activity"/>
    <property type="evidence" value="ECO:0007669"/>
    <property type="project" value="UniProtKB-KW"/>
</dbReference>
<reference evidence="1 2" key="1">
    <citation type="submission" date="2020-03" db="EMBL/GenBank/DDBJ databases">
        <title>Two novel Motilibacter sp.</title>
        <authorList>
            <person name="Liu S."/>
        </authorList>
    </citation>
    <scope>NUCLEOTIDE SEQUENCE [LARGE SCALE GENOMIC DNA]</scope>
    <source>
        <strain evidence="1 2">E257</strain>
    </source>
</reference>
<accession>A0ABX0GZY2</accession>
<gene>
    <name evidence="1" type="ORF">G9H71_17940</name>
</gene>
<keyword evidence="1" id="KW-0378">Hydrolase</keyword>
<comment type="caution">
    <text evidence="1">The sequence shown here is derived from an EMBL/GenBank/DDBJ whole genome shotgun (WGS) entry which is preliminary data.</text>
</comment>
<dbReference type="EMBL" id="JAANNP010000044">
    <property type="protein sequence ID" value="NHC15666.1"/>
    <property type="molecule type" value="Genomic_DNA"/>
</dbReference>
<dbReference type="RefSeq" id="WP_166284160.1">
    <property type="nucleotide sequence ID" value="NZ_JAANNP010000044.1"/>
</dbReference>
<dbReference type="InterPro" id="IPR029058">
    <property type="entry name" value="AB_hydrolase_fold"/>
</dbReference>
<evidence type="ECO:0000313" key="2">
    <source>
        <dbReference type="Proteomes" id="UP000800981"/>
    </source>
</evidence>
<proteinExistence type="predicted"/>
<evidence type="ECO:0000313" key="1">
    <source>
        <dbReference type="EMBL" id="NHC15666.1"/>
    </source>
</evidence>
<dbReference type="Gene3D" id="3.40.50.1820">
    <property type="entry name" value="alpha/beta hydrolase"/>
    <property type="match status" value="1"/>
</dbReference>
<keyword evidence="2" id="KW-1185">Reference proteome</keyword>
<dbReference type="SUPFAM" id="SSF53474">
    <property type="entry name" value="alpha/beta-Hydrolases"/>
    <property type="match status" value="1"/>
</dbReference>
<organism evidence="1 2">
    <name type="scientific">Motilibacter deserti</name>
    <dbReference type="NCBI Taxonomy" id="2714956"/>
    <lineage>
        <taxon>Bacteria</taxon>
        <taxon>Bacillati</taxon>
        <taxon>Actinomycetota</taxon>
        <taxon>Actinomycetes</taxon>
        <taxon>Motilibacterales</taxon>
        <taxon>Motilibacteraceae</taxon>
        <taxon>Motilibacter</taxon>
    </lineage>
</organism>
<protein>
    <submittedName>
        <fullName evidence="1">Alpha/beta hydrolase</fullName>
    </submittedName>
</protein>